<keyword evidence="4 5" id="KW-0720">Serine protease</keyword>
<dbReference type="Gene3D" id="3.40.50.200">
    <property type="entry name" value="Peptidase S8/S53 domain"/>
    <property type="match status" value="1"/>
</dbReference>
<dbReference type="InterPro" id="IPR036852">
    <property type="entry name" value="Peptidase_S8/S53_dom_sf"/>
</dbReference>
<gene>
    <name evidence="9" type="ORF">QE375_003508</name>
</gene>
<organism evidence="9 10">
    <name type="scientific">Microbacterium foliorum</name>
    <dbReference type="NCBI Taxonomy" id="104336"/>
    <lineage>
        <taxon>Bacteria</taxon>
        <taxon>Bacillati</taxon>
        <taxon>Actinomycetota</taxon>
        <taxon>Actinomycetes</taxon>
        <taxon>Micrococcales</taxon>
        <taxon>Microbacteriaceae</taxon>
        <taxon>Microbacterium</taxon>
    </lineage>
</organism>
<evidence type="ECO:0000256" key="7">
    <source>
        <dbReference type="SAM" id="SignalP"/>
    </source>
</evidence>
<dbReference type="PROSITE" id="PS51892">
    <property type="entry name" value="SUBTILASE"/>
    <property type="match status" value="1"/>
</dbReference>
<protein>
    <recommendedName>
        <fullName evidence="8">Peptidase S8/S53 domain-containing protein</fullName>
    </recommendedName>
</protein>
<dbReference type="InterPro" id="IPR022398">
    <property type="entry name" value="Peptidase_S8_His-AS"/>
</dbReference>
<evidence type="ECO:0000313" key="10">
    <source>
        <dbReference type="Proteomes" id="UP001249291"/>
    </source>
</evidence>
<dbReference type="EMBL" id="JAVIZQ010000001">
    <property type="protein sequence ID" value="MDR6143954.1"/>
    <property type="molecule type" value="Genomic_DNA"/>
</dbReference>
<evidence type="ECO:0000256" key="3">
    <source>
        <dbReference type="ARBA" id="ARBA00022801"/>
    </source>
</evidence>
<dbReference type="PROSITE" id="PS00137">
    <property type="entry name" value="SUBTILASE_HIS"/>
    <property type="match status" value="1"/>
</dbReference>
<evidence type="ECO:0000256" key="2">
    <source>
        <dbReference type="ARBA" id="ARBA00022670"/>
    </source>
</evidence>
<dbReference type="Proteomes" id="UP001249291">
    <property type="component" value="Unassembled WGS sequence"/>
</dbReference>
<sequence>MTRVRRSIAAVIGVVALSIVVAVPAAAATDASEGGLWYFTRGKVQAAIDAGFDGSGVTIAVVDTQVNPDAPGLRGADLEVREESYCFDASGERYDAVSSDYIAANHGTNVASMILGTGEAVGGTPIKGVAPGAKVLYYNSMVTSTAPQGNDVDSTCLQENGELIGDGDTREERNLASGLAQAISDAVDDGADIISVSLGGLVDASYAVAKAHAAGVVVLGSLPNVGGVGDWPSSYNGVIAVQAFGPDGQIQYSTYDPALAEPSPNLSDDVIIASPGLDVIAQGTADSWDAQQLRSGTSFAAPIAAGFLAVVKQKYPDATSNQLIQSLIHNTGTKGEHEPKWDNSGGYGAISLTGMLAVDPTKYPDVNPLFDAENEDALPNQATVDEEARLLEAEATSQPTSDPAGGASSEGVDAMPFLVGGGVVIAILVIGGVVLAVVLTRSSRRQTTQQGGDHRE</sequence>
<keyword evidence="2 5" id="KW-0645">Protease</keyword>
<feature type="signal peptide" evidence="7">
    <location>
        <begin position="1"/>
        <end position="27"/>
    </location>
</feature>
<accession>A0ABU1HXD1</accession>
<evidence type="ECO:0000256" key="1">
    <source>
        <dbReference type="ARBA" id="ARBA00011073"/>
    </source>
</evidence>
<dbReference type="Pfam" id="PF00082">
    <property type="entry name" value="Peptidase_S8"/>
    <property type="match status" value="1"/>
</dbReference>
<feature type="chain" id="PRO_5047532986" description="Peptidase S8/S53 domain-containing protein" evidence="7">
    <location>
        <begin position="28"/>
        <end position="456"/>
    </location>
</feature>
<dbReference type="PRINTS" id="PR00723">
    <property type="entry name" value="SUBTILISIN"/>
</dbReference>
<dbReference type="InterPro" id="IPR000209">
    <property type="entry name" value="Peptidase_S8/S53_dom"/>
</dbReference>
<evidence type="ECO:0000259" key="8">
    <source>
        <dbReference type="Pfam" id="PF00082"/>
    </source>
</evidence>
<keyword evidence="6" id="KW-0472">Membrane</keyword>
<dbReference type="RefSeq" id="WP_309693639.1">
    <property type="nucleotide sequence ID" value="NZ_JAVIZQ010000001.1"/>
</dbReference>
<dbReference type="InterPro" id="IPR050131">
    <property type="entry name" value="Peptidase_S8_subtilisin-like"/>
</dbReference>
<keyword evidence="7" id="KW-0732">Signal</keyword>
<dbReference type="PANTHER" id="PTHR43806">
    <property type="entry name" value="PEPTIDASE S8"/>
    <property type="match status" value="1"/>
</dbReference>
<dbReference type="SUPFAM" id="SSF52743">
    <property type="entry name" value="Subtilisin-like"/>
    <property type="match status" value="1"/>
</dbReference>
<reference evidence="9 10" key="1">
    <citation type="submission" date="2023-08" db="EMBL/GenBank/DDBJ databases">
        <title>Functional and genomic diversity of the sorghum phyllosphere microbiome.</title>
        <authorList>
            <person name="Shade A."/>
        </authorList>
    </citation>
    <scope>NUCLEOTIDE SEQUENCE [LARGE SCALE GENOMIC DNA]</scope>
    <source>
        <strain evidence="9 10">SORGH_AS_0445</strain>
    </source>
</reference>
<feature type="active site" description="Charge relay system" evidence="5">
    <location>
        <position position="63"/>
    </location>
</feature>
<keyword evidence="6" id="KW-1133">Transmembrane helix</keyword>
<keyword evidence="3 5" id="KW-0378">Hydrolase</keyword>
<dbReference type="InterPro" id="IPR023828">
    <property type="entry name" value="Peptidase_S8_Ser-AS"/>
</dbReference>
<evidence type="ECO:0000256" key="6">
    <source>
        <dbReference type="SAM" id="Phobius"/>
    </source>
</evidence>
<name>A0ABU1HXD1_9MICO</name>
<keyword evidence="6" id="KW-0812">Transmembrane</keyword>
<proteinExistence type="inferred from homology"/>
<comment type="caution">
    <text evidence="9">The sequence shown here is derived from an EMBL/GenBank/DDBJ whole genome shotgun (WGS) entry which is preliminary data.</text>
</comment>
<feature type="active site" description="Charge relay system" evidence="5">
    <location>
        <position position="106"/>
    </location>
</feature>
<feature type="active site" description="Charge relay system" evidence="5">
    <location>
        <position position="298"/>
    </location>
</feature>
<evidence type="ECO:0000313" key="9">
    <source>
        <dbReference type="EMBL" id="MDR6143954.1"/>
    </source>
</evidence>
<dbReference type="PANTHER" id="PTHR43806:SF11">
    <property type="entry name" value="CEREVISIN-RELATED"/>
    <property type="match status" value="1"/>
</dbReference>
<dbReference type="PROSITE" id="PS00138">
    <property type="entry name" value="SUBTILASE_SER"/>
    <property type="match status" value="1"/>
</dbReference>
<feature type="transmembrane region" description="Helical" evidence="6">
    <location>
        <begin position="417"/>
        <end position="439"/>
    </location>
</feature>
<dbReference type="InterPro" id="IPR015500">
    <property type="entry name" value="Peptidase_S8_subtilisin-rel"/>
</dbReference>
<evidence type="ECO:0000256" key="4">
    <source>
        <dbReference type="ARBA" id="ARBA00022825"/>
    </source>
</evidence>
<keyword evidence="10" id="KW-1185">Reference proteome</keyword>
<evidence type="ECO:0000256" key="5">
    <source>
        <dbReference type="PROSITE-ProRule" id="PRU01240"/>
    </source>
</evidence>
<feature type="domain" description="Peptidase S8/S53" evidence="8">
    <location>
        <begin position="54"/>
        <end position="348"/>
    </location>
</feature>
<comment type="similarity">
    <text evidence="1 5">Belongs to the peptidase S8 family.</text>
</comment>